<dbReference type="AlphaFoldDB" id="A0A2N9I529"/>
<accession>A0A2N9I529</accession>
<feature type="transmembrane region" description="Helical" evidence="6">
    <location>
        <begin position="6"/>
        <end position="26"/>
    </location>
</feature>
<dbReference type="EMBL" id="OIVN01004778">
    <property type="protein sequence ID" value="SPD19184.1"/>
    <property type="molecule type" value="Genomic_DNA"/>
</dbReference>
<dbReference type="InterPro" id="IPR036396">
    <property type="entry name" value="Cyt_P450_sf"/>
</dbReference>
<evidence type="ECO:0000313" key="7">
    <source>
        <dbReference type="EMBL" id="SPD19184.1"/>
    </source>
</evidence>
<dbReference type="PANTHER" id="PTHR47947:SF39">
    <property type="entry name" value="CYTOCHROME P450"/>
    <property type="match status" value="1"/>
</dbReference>
<evidence type="ECO:0000256" key="4">
    <source>
        <dbReference type="ARBA" id="ARBA00023004"/>
    </source>
</evidence>
<keyword evidence="4" id="KW-0408">Iron</keyword>
<gene>
    <name evidence="7" type="ORF">FSB_LOCUS47066</name>
</gene>
<protein>
    <recommendedName>
        <fullName evidence="8">Cytochrome P450</fullName>
    </recommendedName>
</protein>
<dbReference type="PANTHER" id="PTHR47947">
    <property type="entry name" value="CYTOCHROME P450 82C3-RELATED"/>
    <property type="match status" value="1"/>
</dbReference>
<name>A0A2N9I529_FAGSY</name>
<dbReference type="GO" id="GO:0005506">
    <property type="term" value="F:iron ion binding"/>
    <property type="evidence" value="ECO:0007669"/>
    <property type="project" value="InterPro"/>
</dbReference>
<evidence type="ECO:0000256" key="5">
    <source>
        <dbReference type="ARBA" id="ARBA00023033"/>
    </source>
</evidence>
<dbReference type="InterPro" id="IPR001128">
    <property type="entry name" value="Cyt_P450"/>
</dbReference>
<proteinExistence type="predicted"/>
<dbReference type="GO" id="GO:0004497">
    <property type="term" value="F:monooxygenase activity"/>
    <property type="evidence" value="ECO:0007669"/>
    <property type="project" value="UniProtKB-KW"/>
</dbReference>
<dbReference type="InterPro" id="IPR002401">
    <property type="entry name" value="Cyt_P450_E_grp-I"/>
</dbReference>
<keyword evidence="1" id="KW-0349">Heme</keyword>
<dbReference type="InterPro" id="IPR050651">
    <property type="entry name" value="Plant_Cytochrome_P450_Monoox"/>
</dbReference>
<organism evidence="7">
    <name type="scientific">Fagus sylvatica</name>
    <name type="common">Beechnut</name>
    <dbReference type="NCBI Taxonomy" id="28930"/>
    <lineage>
        <taxon>Eukaryota</taxon>
        <taxon>Viridiplantae</taxon>
        <taxon>Streptophyta</taxon>
        <taxon>Embryophyta</taxon>
        <taxon>Tracheophyta</taxon>
        <taxon>Spermatophyta</taxon>
        <taxon>Magnoliopsida</taxon>
        <taxon>eudicotyledons</taxon>
        <taxon>Gunneridae</taxon>
        <taxon>Pentapetalae</taxon>
        <taxon>rosids</taxon>
        <taxon>fabids</taxon>
        <taxon>Fagales</taxon>
        <taxon>Fagaceae</taxon>
        <taxon>Fagus</taxon>
    </lineage>
</organism>
<evidence type="ECO:0000256" key="1">
    <source>
        <dbReference type="ARBA" id="ARBA00022617"/>
    </source>
</evidence>
<evidence type="ECO:0000256" key="2">
    <source>
        <dbReference type="ARBA" id="ARBA00022723"/>
    </source>
</evidence>
<evidence type="ECO:0008006" key="8">
    <source>
        <dbReference type="Google" id="ProtNLM"/>
    </source>
</evidence>
<keyword evidence="2" id="KW-0479">Metal-binding</keyword>
<keyword evidence="3" id="KW-0560">Oxidoreductase</keyword>
<dbReference type="Gene3D" id="1.10.630.10">
    <property type="entry name" value="Cytochrome P450"/>
    <property type="match status" value="1"/>
</dbReference>
<keyword evidence="6" id="KW-1133">Transmembrane helix</keyword>
<keyword evidence="6" id="KW-0472">Membrane</keyword>
<keyword evidence="5" id="KW-0503">Monooxygenase</keyword>
<dbReference type="PRINTS" id="PR00463">
    <property type="entry name" value="EP450I"/>
</dbReference>
<dbReference type="Pfam" id="PF00067">
    <property type="entry name" value="p450"/>
    <property type="match status" value="1"/>
</dbReference>
<keyword evidence="6" id="KW-0812">Transmembrane</keyword>
<reference evidence="7" key="1">
    <citation type="submission" date="2018-02" db="EMBL/GenBank/DDBJ databases">
        <authorList>
            <person name="Cohen D.B."/>
            <person name="Kent A.D."/>
        </authorList>
    </citation>
    <scope>NUCLEOTIDE SEQUENCE</scope>
</reference>
<evidence type="ECO:0000256" key="3">
    <source>
        <dbReference type="ARBA" id="ARBA00023002"/>
    </source>
</evidence>
<dbReference type="GO" id="GO:0016705">
    <property type="term" value="F:oxidoreductase activity, acting on paired donors, with incorporation or reduction of molecular oxygen"/>
    <property type="evidence" value="ECO:0007669"/>
    <property type="project" value="InterPro"/>
</dbReference>
<dbReference type="SUPFAM" id="SSF48264">
    <property type="entry name" value="Cytochrome P450"/>
    <property type="match status" value="1"/>
</dbReference>
<evidence type="ECO:0000256" key="6">
    <source>
        <dbReference type="SAM" id="Phobius"/>
    </source>
</evidence>
<dbReference type="GO" id="GO:0020037">
    <property type="term" value="F:heme binding"/>
    <property type="evidence" value="ECO:0007669"/>
    <property type="project" value="InterPro"/>
</dbReference>
<sequence>MDFLNLPHLNTIIAGVLAIFIASYIIQKRFGATKKQKAPEATGGWPIIGAIAASEEKEARRCQKVFREFFHLMGQFLVGDTIPWLGWLDLGGHEKAMKKTGKEMECLVSEWLEEHKQTRASGEAKRQQDFMAVMPSILDGVELAGFDADSINKATCLNMLAAGGDTTMVTLTLALSLLLTNPHTLKKAQEELDINVGKGRLVNEADINNLFYLQAIIKEVLRTGIPTCTTLGTMRVP</sequence>